<reference evidence="4" key="2">
    <citation type="submission" date="2021-04" db="EMBL/GenBank/DDBJ databases">
        <authorList>
            <person name="Gilroy R."/>
        </authorList>
    </citation>
    <scope>NUCLEOTIDE SEQUENCE</scope>
    <source>
        <strain evidence="4">ChiHjej13B12-24818</strain>
    </source>
</reference>
<dbReference type="Proteomes" id="UP000823823">
    <property type="component" value="Unassembled WGS sequence"/>
</dbReference>
<accession>A0A9D2LDK3</accession>
<dbReference type="AlphaFoldDB" id="A0A9D2LDK3"/>
<dbReference type="SUPFAM" id="SSF48498">
    <property type="entry name" value="Tetracyclin repressor-like, C-terminal domain"/>
    <property type="match status" value="1"/>
</dbReference>
<dbReference type="GO" id="GO:0003677">
    <property type="term" value="F:DNA binding"/>
    <property type="evidence" value="ECO:0007669"/>
    <property type="project" value="UniProtKB-UniRule"/>
</dbReference>
<dbReference type="InterPro" id="IPR041467">
    <property type="entry name" value="Sco4008_C"/>
</dbReference>
<dbReference type="PRINTS" id="PR00455">
    <property type="entry name" value="HTHTETR"/>
</dbReference>
<name>A0A9D2LDK3_9MICO</name>
<dbReference type="Pfam" id="PF17926">
    <property type="entry name" value="TetR_C_21"/>
    <property type="match status" value="1"/>
</dbReference>
<dbReference type="EMBL" id="DWZH01000053">
    <property type="protein sequence ID" value="HJB10345.1"/>
    <property type="molecule type" value="Genomic_DNA"/>
</dbReference>
<evidence type="ECO:0000256" key="2">
    <source>
        <dbReference type="PROSITE-ProRule" id="PRU00335"/>
    </source>
</evidence>
<dbReference type="Pfam" id="PF00440">
    <property type="entry name" value="TetR_N"/>
    <property type="match status" value="1"/>
</dbReference>
<dbReference type="PROSITE" id="PS50977">
    <property type="entry name" value="HTH_TETR_2"/>
    <property type="match status" value="1"/>
</dbReference>
<feature type="domain" description="HTH tetR-type" evidence="3">
    <location>
        <begin position="12"/>
        <end position="72"/>
    </location>
</feature>
<evidence type="ECO:0000256" key="1">
    <source>
        <dbReference type="ARBA" id="ARBA00023125"/>
    </source>
</evidence>
<dbReference type="Gene3D" id="1.10.357.10">
    <property type="entry name" value="Tetracycline Repressor, domain 2"/>
    <property type="match status" value="1"/>
</dbReference>
<dbReference type="InterPro" id="IPR036271">
    <property type="entry name" value="Tet_transcr_reg_TetR-rel_C_sf"/>
</dbReference>
<evidence type="ECO:0000313" key="5">
    <source>
        <dbReference type="Proteomes" id="UP000823823"/>
    </source>
</evidence>
<protein>
    <submittedName>
        <fullName evidence="4">TetR family transcriptional regulator</fullName>
    </submittedName>
</protein>
<organism evidence="4 5">
    <name type="scientific">Candidatus Brachybacterium merdavium</name>
    <dbReference type="NCBI Taxonomy" id="2838513"/>
    <lineage>
        <taxon>Bacteria</taxon>
        <taxon>Bacillati</taxon>
        <taxon>Actinomycetota</taxon>
        <taxon>Actinomycetes</taxon>
        <taxon>Micrococcales</taxon>
        <taxon>Dermabacteraceae</taxon>
        <taxon>Brachybacterium</taxon>
    </lineage>
</organism>
<proteinExistence type="predicted"/>
<reference evidence="4" key="1">
    <citation type="journal article" date="2021" name="PeerJ">
        <title>Extensive microbial diversity within the chicken gut microbiome revealed by metagenomics and culture.</title>
        <authorList>
            <person name="Gilroy R."/>
            <person name="Ravi A."/>
            <person name="Getino M."/>
            <person name="Pursley I."/>
            <person name="Horton D.L."/>
            <person name="Alikhan N.F."/>
            <person name="Baker D."/>
            <person name="Gharbi K."/>
            <person name="Hall N."/>
            <person name="Watson M."/>
            <person name="Adriaenssens E.M."/>
            <person name="Foster-Nyarko E."/>
            <person name="Jarju S."/>
            <person name="Secka A."/>
            <person name="Antonio M."/>
            <person name="Oren A."/>
            <person name="Chaudhuri R.R."/>
            <person name="La Ragione R."/>
            <person name="Hildebrand F."/>
            <person name="Pallen M.J."/>
        </authorList>
    </citation>
    <scope>NUCLEOTIDE SEQUENCE</scope>
    <source>
        <strain evidence="4">ChiHjej13B12-24818</strain>
    </source>
</reference>
<sequence>MEEARPATAKGEATRRRILDAAFAEFAAHGIAGSRVDRIAAAAETNKAQLYAYFGSKAKLFDAVFFASMRRILDDAPIDPDHLGDWAVRLYDDYLTHPELVRLALWHRLERRPHGLLVEEHERLDEAKLNGITAAQRAGQVRRADPFDVMALVIAMSHAWSPASTVWAASPDEPERVHDARRTLLRDAVTAAVASGG</sequence>
<dbReference type="PANTHER" id="PTHR30328:SF54">
    <property type="entry name" value="HTH-TYPE TRANSCRIPTIONAL REPRESSOR SCO4008"/>
    <property type="match status" value="1"/>
</dbReference>
<feature type="DNA-binding region" description="H-T-H motif" evidence="2">
    <location>
        <begin position="35"/>
        <end position="54"/>
    </location>
</feature>
<dbReference type="InterPro" id="IPR050109">
    <property type="entry name" value="HTH-type_TetR-like_transc_reg"/>
</dbReference>
<comment type="caution">
    <text evidence="4">The sequence shown here is derived from an EMBL/GenBank/DDBJ whole genome shotgun (WGS) entry which is preliminary data.</text>
</comment>
<evidence type="ECO:0000259" key="3">
    <source>
        <dbReference type="PROSITE" id="PS50977"/>
    </source>
</evidence>
<evidence type="ECO:0000313" key="4">
    <source>
        <dbReference type="EMBL" id="HJB10345.1"/>
    </source>
</evidence>
<dbReference type="InterPro" id="IPR001647">
    <property type="entry name" value="HTH_TetR"/>
</dbReference>
<dbReference type="PANTHER" id="PTHR30328">
    <property type="entry name" value="TRANSCRIPTIONAL REPRESSOR"/>
    <property type="match status" value="1"/>
</dbReference>
<dbReference type="InterPro" id="IPR009057">
    <property type="entry name" value="Homeodomain-like_sf"/>
</dbReference>
<keyword evidence="1 2" id="KW-0238">DNA-binding</keyword>
<dbReference type="GO" id="GO:0006355">
    <property type="term" value="P:regulation of DNA-templated transcription"/>
    <property type="evidence" value="ECO:0007669"/>
    <property type="project" value="UniProtKB-ARBA"/>
</dbReference>
<gene>
    <name evidence="4" type="ORF">H9786_07405</name>
</gene>
<dbReference type="SUPFAM" id="SSF46689">
    <property type="entry name" value="Homeodomain-like"/>
    <property type="match status" value="1"/>
</dbReference>